<protein>
    <submittedName>
        <fullName evidence="2">Uncharacterized protein</fullName>
    </submittedName>
</protein>
<reference evidence="2 3" key="1">
    <citation type="submission" date="2023-12" db="EMBL/GenBank/DDBJ databases">
        <title>A high-quality genome assembly for Dillenia turbinata (Dilleniales).</title>
        <authorList>
            <person name="Chanderbali A."/>
        </authorList>
    </citation>
    <scope>NUCLEOTIDE SEQUENCE [LARGE SCALE GENOMIC DNA]</scope>
    <source>
        <strain evidence="2">LSX21</strain>
        <tissue evidence="2">Leaf</tissue>
    </source>
</reference>
<accession>A0AAN8ZH98</accession>
<gene>
    <name evidence="2" type="ORF">RJ641_031474</name>
</gene>
<comment type="caution">
    <text evidence="2">The sequence shown here is derived from an EMBL/GenBank/DDBJ whole genome shotgun (WGS) entry which is preliminary data.</text>
</comment>
<evidence type="ECO:0000313" key="2">
    <source>
        <dbReference type="EMBL" id="KAK6937966.1"/>
    </source>
</evidence>
<dbReference type="AlphaFoldDB" id="A0AAN8ZH98"/>
<proteinExistence type="predicted"/>
<sequence>MCLYYFLDHMQSDSYEDIEGADTDESTDYDAEEDEYDGDFIDDDDAHLFPPSPVPNSGVVIEEIVDDEKPTNGSKPKHAKKGEKNEEGNIDWQIVVNGGTGVPVLESEDEDGFRFHPLQKPNQMFRQLR</sequence>
<evidence type="ECO:0000313" key="3">
    <source>
        <dbReference type="Proteomes" id="UP001370490"/>
    </source>
</evidence>
<keyword evidence="3" id="KW-1185">Reference proteome</keyword>
<organism evidence="2 3">
    <name type="scientific">Dillenia turbinata</name>
    <dbReference type="NCBI Taxonomy" id="194707"/>
    <lineage>
        <taxon>Eukaryota</taxon>
        <taxon>Viridiplantae</taxon>
        <taxon>Streptophyta</taxon>
        <taxon>Embryophyta</taxon>
        <taxon>Tracheophyta</taxon>
        <taxon>Spermatophyta</taxon>
        <taxon>Magnoliopsida</taxon>
        <taxon>eudicotyledons</taxon>
        <taxon>Gunneridae</taxon>
        <taxon>Pentapetalae</taxon>
        <taxon>Dilleniales</taxon>
        <taxon>Dilleniaceae</taxon>
        <taxon>Dillenia</taxon>
    </lineage>
</organism>
<feature type="compositionally biased region" description="Acidic residues" evidence="1">
    <location>
        <begin position="14"/>
        <end position="45"/>
    </location>
</feature>
<evidence type="ECO:0000256" key="1">
    <source>
        <dbReference type="SAM" id="MobiDB-lite"/>
    </source>
</evidence>
<dbReference type="EMBL" id="JBAMMX010000006">
    <property type="protein sequence ID" value="KAK6937966.1"/>
    <property type="molecule type" value="Genomic_DNA"/>
</dbReference>
<feature type="region of interest" description="Disordered" evidence="1">
    <location>
        <begin position="14"/>
        <end position="89"/>
    </location>
</feature>
<dbReference type="Proteomes" id="UP001370490">
    <property type="component" value="Unassembled WGS sequence"/>
</dbReference>
<name>A0AAN8ZH98_9MAGN</name>